<dbReference type="GO" id="GO:0008374">
    <property type="term" value="F:O-acyltransferase activity"/>
    <property type="evidence" value="ECO:0007669"/>
    <property type="project" value="TreeGrafter"/>
</dbReference>
<evidence type="ECO:0000313" key="4">
    <source>
        <dbReference type="EMBL" id="QCB95020.1"/>
    </source>
</evidence>
<dbReference type="SUPFAM" id="SSF51161">
    <property type="entry name" value="Trimeric LpxA-like enzymes"/>
    <property type="match status" value="1"/>
</dbReference>
<dbReference type="OrthoDB" id="2643438at2"/>
<dbReference type="PANTHER" id="PTHR23416">
    <property type="entry name" value="SIALIC ACID SYNTHASE-RELATED"/>
    <property type="match status" value="1"/>
</dbReference>
<name>A0A4P7SLB3_9CELL</name>
<gene>
    <name evidence="4" type="ORF">E5225_17075</name>
</gene>
<dbReference type="InterPro" id="IPR011004">
    <property type="entry name" value="Trimer_LpxA-like_sf"/>
</dbReference>
<evidence type="ECO:0000256" key="2">
    <source>
        <dbReference type="ARBA" id="ARBA00022679"/>
    </source>
</evidence>
<dbReference type="InterPro" id="IPR018357">
    <property type="entry name" value="Hexapep_transf_CS"/>
</dbReference>
<evidence type="ECO:0000256" key="1">
    <source>
        <dbReference type="ARBA" id="ARBA00007274"/>
    </source>
</evidence>
<dbReference type="Pfam" id="PF00132">
    <property type="entry name" value="Hexapep"/>
    <property type="match status" value="1"/>
</dbReference>
<sequence length="190" mass="19863">MNLQDFLDHVQARTVIEAGSAQHAFIVETAQHALRTTAELNSGYRTPDDVRRLLSQLTGRAVPESVTLFPPFYCEFGRNLTLGEDVFINMGCTFQDAGGITIGDGTLIGHGSTVVTLDHAVDPARRSDMLPAPVVIGRQVWLGARVTVVPGVTIGDGAIVGAGAVVTKDVPANTIVAGVPARPIGPTGAP</sequence>
<comment type="similarity">
    <text evidence="1">Belongs to the transferase hexapeptide repeat family.</text>
</comment>
<protein>
    <submittedName>
        <fullName evidence="4">Sugar O-acetyltransferase</fullName>
    </submittedName>
</protein>
<proteinExistence type="inferred from homology"/>
<dbReference type="Gene3D" id="2.160.10.10">
    <property type="entry name" value="Hexapeptide repeat proteins"/>
    <property type="match status" value="1"/>
</dbReference>
<reference evidence="4 5" key="1">
    <citation type="submission" date="2019-04" db="EMBL/GenBank/DDBJ databases">
        <title>Isolation and identification of Cellulomonas shaoxiangyii sp. Nov. isolated from feces of the Tibetan antelopes (Pantholops hodgsonii) in the Qinghai-Tibet plateau of China.</title>
        <authorList>
            <person name="Tian Z."/>
        </authorList>
    </citation>
    <scope>NUCLEOTIDE SEQUENCE [LARGE SCALE GENOMIC DNA]</scope>
    <source>
        <strain evidence="4 5">Z28</strain>
    </source>
</reference>
<dbReference type="EMBL" id="CP039291">
    <property type="protein sequence ID" value="QCB95020.1"/>
    <property type="molecule type" value="Genomic_DNA"/>
</dbReference>
<accession>A0A4P7SLB3</accession>
<keyword evidence="5" id="KW-1185">Reference proteome</keyword>
<dbReference type="PROSITE" id="PS00101">
    <property type="entry name" value="HEXAPEP_TRANSFERASES"/>
    <property type="match status" value="1"/>
</dbReference>
<keyword evidence="3" id="KW-0677">Repeat</keyword>
<dbReference type="CDD" id="cd03357">
    <property type="entry name" value="LbH_MAT_GAT"/>
    <property type="match status" value="1"/>
</dbReference>
<evidence type="ECO:0000256" key="3">
    <source>
        <dbReference type="ARBA" id="ARBA00022737"/>
    </source>
</evidence>
<dbReference type="Proteomes" id="UP000296469">
    <property type="component" value="Chromosome"/>
</dbReference>
<dbReference type="PANTHER" id="PTHR23416:SF23">
    <property type="entry name" value="ACETYLTRANSFERASE C18B11.09C-RELATED"/>
    <property type="match status" value="1"/>
</dbReference>
<dbReference type="InterPro" id="IPR051159">
    <property type="entry name" value="Hexapeptide_acetyltransf"/>
</dbReference>
<dbReference type="InterPro" id="IPR001451">
    <property type="entry name" value="Hexapep"/>
</dbReference>
<evidence type="ECO:0000313" key="5">
    <source>
        <dbReference type="Proteomes" id="UP000296469"/>
    </source>
</evidence>
<dbReference type="KEGG" id="celz:E5225_17075"/>
<dbReference type="RefSeq" id="WP_135972150.1">
    <property type="nucleotide sequence ID" value="NZ_CP039291.1"/>
</dbReference>
<dbReference type="AlphaFoldDB" id="A0A4P7SLB3"/>
<organism evidence="4 5">
    <name type="scientific">Cellulomonas shaoxiangyii</name>
    <dbReference type="NCBI Taxonomy" id="2566013"/>
    <lineage>
        <taxon>Bacteria</taxon>
        <taxon>Bacillati</taxon>
        <taxon>Actinomycetota</taxon>
        <taxon>Actinomycetes</taxon>
        <taxon>Micrococcales</taxon>
        <taxon>Cellulomonadaceae</taxon>
        <taxon>Cellulomonas</taxon>
    </lineage>
</organism>
<keyword evidence="2 4" id="KW-0808">Transferase</keyword>